<proteinExistence type="predicted"/>
<reference evidence="1" key="1">
    <citation type="journal article" date="2025" name="Int. J. Syst. Evol. Microbiol.">
        <title>Inconstantimicrobium mannanitabidum sp. nov., a novel member of the family Clostridiaceae isolated from anoxic soil under the treatment of reductive soil disinfestation.</title>
        <authorList>
            <person name="Ueki A."/>
            <person name="Tonouchi A."/>
            <person name="Honma S."/>
            <person name="Kaku N."/>
            <person name="Ueki K."/>
        </authorList>
    </citation>
    <scope>NUCLEOTIDE SEQUENCE</scope>
    <source>
        <strain evidence="1">TW13</strain>
    </source>
</reference>
<dbReference type="Proteomes" id="UP001058074">
    <property type="component" value="Unassembled WGS sequence"/>
</dbReference>
<comment type="caution">
    <text evidence="1">The sequence shown here is derived from an EMBL/GenBank/DDBJ whole genome shotgun (WGS) entry which is preliminary data.</text>
</comment>
<protein>
    <submittedName>
        <fullName evidence="1">Acetyl-CoA carboxylase, biotin carboxyl carrier protein</fullName>
    </submittedName>
</protein>
<organism evidence="1 2">
    <name type="scientific">Inconstantimicrobium mannanitabidum</name>
    <dbReference type="NCBI Taxonomy" id="1604901"/>
    <lineage>
        <taxon>Bacteria</taxon>
        <taxon>Bacillati</taxon>
        <taxon>Bacillota</taxon>
        <taxon>Clostridia</taxon>
        <taxon>Eubacteriales</taxon>
        <taxon>Clostridiaceae</taxon>
        <taxon>Inconstantimicrobium</taxon>
    </lineage>
</organism>
<gene>
    <name evidence="1" type="primary">accB</name>
    <name evidence="1" type="ORF">rsdtw13_06620</name>
</gene>
<evidence type="ECO:0000313" key="2">
    <source>
        <dbReference type="Proteomes" id="UP001058074"/>
    </source>
</evidence>
<name>A0ACB5R8Q5_9CLOT</name>
<evidence type="ECO:0000313" key="1">
    <source>
        <dbReference type="EMBL" id="GKX65404.1"/>
    </source>
</evidence>
<accession>A0ACB5R8Q5</accession>
<dbReference type="EMBL" id="BROD01000001">
    <property type="protein sequence ID" value="GKX65404.1"/>
    <property type="molecule type" value="Genomic_DNA"/>
</dbReference>
<sequence>MQIGEIKELIEIINNSDLAFFEYDFGDCHLKMDKSLTREYSAKVSEGHVSSALKATEDTVVEAVTQVQKAENTEVKAEKKVETEVISEEDLFIVKSPIVGTFYGAPSADKDNFVEKGNKVKKGDVLCIIEAMKLMNEIESDVDGEVVEILVKNEAMVEYGQPLFKIRRA</sequence>
<keyword evidence="2" id="KW-1185">Reference proteome</keyword>